<gene>
    <name evidence="1" type="ORF">FS320_38690</name>
</gene>
<dbReference type="InterPro" id="IPR036679">
    <property type="entry name" value="FlgN-like_sf"/>
</dbReference>
<dbReference type="Proteomes" id="UP000403266">
    <property type="component" value="Unassembled WGS sequence"/>
</dbReference>
<protein>
    <submittedName>
        <fullName evidence="1">Flagellar protein FlgN</fullName>
    </submittedName>
</protein>
<comment type="caution">
    <text evidence="1">The sequence shown here is derived from an EMBL/GenBank/DDBJ whole genome shotgun (WGS) entry which is preliminary data.</text>
</comment>
<dbReference type="GO" id="GO:0044780">
    <property type="term" value="P:bacterial-type flagellum assembly"/>
    <property type="evidence" value="ECO:0007669"/>
    <property type="project" value="InterPro"/>
</dbReference>
<dbReference type="SUPFAM" id="SSF140566">
    <property type="entry name" value="FlgN-like"/>
    <property type="match status" value="1"/>
</dbReference>
<keyword evidence="1" id="KW-0966">Cell projection</keyword>
<dbReference type="EMBL" id="VOSK01000436">
    <property type="protein sequence ID" value="MPR30743.1"/>
    <property type="molecule type" value="Genomic_DNA"/>
</dbReference>
<dbReference type="OrthoDB" id="7871570at2"/>
<keyword evidence="2" id="KW-1185">Reference proteome</keyword>
<evidence type="ECO:0000313" key="2">
    <source>
        <dbReference type="Proteomes" id="UP000403266"/>
    </source>
</evidence>
<sequence>MMLMKSLDRLEETLDMETAALMARDLSNLEEFNRRKSQCLLEISRIVRTAEIHALDQKATKRLQDLQVKIEANQNILQRHMHAVQEVASIISNAIQNAESDSTYSVHMNRAGFGA</sequence>
<dbReference type="AlphaFoldDB" id="A0A5N7MUT0"/>
<name>A0A5N7MUT0_9HYPH</name>
<proteinExistence type="predicted"/>
<organism evidence="1 2">
    <name type="scientific">Microvirga tunisiensis</name>
    <dbReference type="NCBI Taxonomy" id="2108360"/>
    <lineage>
        <taxon>Bacteria</taxon>
        <taxon>Pseudomonadati</taxon>
        <taxon>Pseudomonadota</taxon>
        <taxon>Alphaproteobacteria</taxon>
        <taxon>Hyphomicrobiales</taxon>
        <taxon>Methylobacteriaceae</taxon>
        <taxon>Microvirga</taxon>
    </lineage>
</organism>
<accession>A0A5N7MUT0</accession>
<reference evidence="1 2" key="1">
    <citation type="journal article" date="2019" name="Syst. Appl. Microbiol.">
        <title>Microvirga tunisiensis sp. nov., a root nodule symbiotic bacterium isolated from Lupinus micranthus and L. luteus grown in Northern Tunisia.</title>
        <authorList>
            <person name="Msaddak A."/>
            <person name="Rejili M."/>
            <person name="Duran D."/>
            <person name="Mars M."/>
            <person name="Palacios J.M."/>
            <person name="Ruiz-Argueso T."/>
            <person name="Rey L."/>
            <person name="Imperial J."/>
        </authorList>
    </citation>
    <scope>NUCLEOTIDE SEQUENCE [LARGE SCALE GENOMIC DNA]</scope>
    <source>
        <strain evidence="1 2">Lmie10</strain>
    </source>
</reference>
<evidence type="ECO:0000313" key="1">
    <source>
        <dbReference type="EMBL" id="MPR30743.1"/>
    </source>
</evidence>
<keyword evidence="1" id="KW-0282">Flagellum</keyword>
<dbReference type="RefSeq" id="WP_152717643.1">
    <property type="nucleotide sequence ID" value="NZ_VOSJ01000466.1"/>
</dbReference>
<keyword evidence="1" id="KW-0969">Cilium</keyword>